<evidence type="ECO:0000256" key="1">
    <source>
        <dbReference type="SAM" id="MobiDB-lite"/>
    </source>
</evidence>
<reference evidence="3 4" key="1">
    <citation type="submission" date="2024-09" db="EMBL/GenBank/DDBJ databases">
        <authorList>
            <person name="Sun Q."/>
            <person name="Mori K."/>
        </authorList>
    </citation>
    <scope>NUCLEOTIDE SEQUENCE [LARGE SCALE GENOMIC DNA]</scope>
    <source>
        <strain evidence="3 4">JCM 3331</strain>
    </source>
</reference>
<dbReference type="NCBIfam" id="NF033634">
    <property type="entry name" value="SLATT_1"/>
    <property type="match status" value="1"/>
</dbReference>
<name>A0ABV5R7S3_9ACTN</name>
<dbReference type="InterPro" id="IPR025325">
    <property type="entry name" value="DUF4231"/>
</dbReference>
<keyword evidence="4" id="KW-1185">Reference proteome</keyword>
<protein>
    <submittedName>
        <fullName evidence="3">DUF4231 domain-containing protein</fullName>
    </submittedName>
</protein>
<dbReference type="EMBL" id="JBHMCG010000075">
    <property type="protein sequence ID" value="MFB9573885.1"/>
    <property type="molecule type" value="Genomic_DNA"/>
</dbReference>
<keyword evidence="2" id="KW-0812">Transmembrane</keyword>
<comment type="caution">
    <text evidence="3">The sequence shown here is derived from an EMBL/GenBank/DDBJ whole genome shotgun (WGS) entry which is preliminary data.</text>
</comment>
<evidence type="ECO:0000313" key="3">
    <source>
        <dbReference type="EMBL" id="MFB9573885.1"/>
    </source>
</evidence>
<dbReference type="RefSeq" id="WP_345509716.1">
    <property type="nucleotide sequence ID" value="NZ_BAAAXD010000003.1"/>
</dbReference>
<gene>
    <name evidence="3" type="ORF">ACFFTL_16605</name>
</gene>
<feature type="transmembrane region" description="Helical" evidence="2">
    <location>
        <begin position="78"/>
        <end position="96"/>
    </location>
</feature>
<keyword evidence="2" id="KW-1133">Transmembrane helix</keyword>
<evidence type="ECO:0000313" key="4">
    <source>
        <dbReference type="Proteomes" id="UP001589710"/>
    </source>
</evidence>
<organism evidence="3 4">
    <name type="scientific">Streptomyces yanii</name>
    <dbReference type="NCBI Taxonomy" id="78510"/>
    <lineage>
        <taxon>Bacteria</taxon>
        <taxon>Bacillati</taxon>
        <taxon>Actinomycetota</taxon>
        <taxon>Actinomycetes</taxon>
        <taxon>Kitasatosporales</taxon>
        <taxon>Streptomycetaceae</taxon>
        <taxon>Streptomyces</taxon>
    </lineage>
</organism>
<proteinExistence type="predicted"/>
<keyword evidence="2" id="KW-0472">Membrane</keyword>
<sequence length="183" mass="20705">MGKSVQRLRAPSLHEFLNVADDELDAAVERYVQKLRHFYDARARWHRRGHRFSGIVVIITGALLPLLATSQFAHKELVLSLVGVAISAVTALRSFYRFDQSWILLRNTEIAISHAYLKWKIARLGTAGERPSAEHREADTRALIDMIMGIRRDEAESFFNELPTPQPVTGGQNPGLPDARHRV</sequence>
<feature type="transmembrane region" description="Helical" evidence="2">
    <location>
        <begin position="52"/>
        <end position="72"/>
    </location>
</feature>
<accession>A0ABV5R7S3</accession>
<dbReference type="Proteomes" id="UP001589710">
    <property type="component" value="Unassembled WGS sequence"/>
</dbReference>
<dbReference type="Pfam" id="PF14015">
    <property type="entry name" value="DUF4231"/>
    <property type="match status" value="1"/>
</dbReference>
<evidence type="ECO:0000256" key="2">
    <source>
        <dbReference type="SAM" id="Phobius"/>
    </source>
</evidence>
<feature type="region of interest" description="Disordered" evidence="1">
    <location>
        <begin position="161"/>
        <end position="183"/>
    </location>
</feature>